<protein>
    <recommendedName>
        <fullName evidence="6 10">UDP-glucose 4-epimerase</fullName>
        <ecNumber evidence="5 10">5.1.3.2</ecNumber>
    </recommendedName>
</protein>
<dbReference type="InterPro" id="IPR036291">
    <property type="entry name" value="NAD(P)-bd_dom_sf"/>
</dbReference>
<dbReference type="PANTHER" id="PTHR43725:SF47">
    <property type="entry name" value="UDP-GLUCOSE 4-EPIMERASE"/>
    <property type="match status" value="1"/>
</dbReference>
<evidence type="ECO:0000256" key="1">
    <source>
        <dbReference type="ARBA" id="ARBA00000083"/>
    </source>
</evidence>
<evidence type="ECO:0000256" key="6">
    <source>
        <dbReference type="ARBA" id="ARBA00018569"/>
    </source>
</evidence>
<proteinExistence type="inferred from homology"/>
<keyword evidence="8" id="KW-0299">Galactose metabolism</keyword>
<evidence type="ECO:0000259" key="11">
    <source>
        <dbReference type="Pfam" id="PF01370"/>
    </source>
</evidence>
<comment type="catalytic activity">
    <reaction evidence="1 10">
        <text>UDP-alpha-D-glucose = UDP-alpha-D-galactose</text>
        <dbReference type="Rhea" id="RHEA:22168"/>
        <dbReference type="ChEBI" id="CHEBI:58885"/>
        <dbReference type="ChEBI" id="CHEBI:66914"/>
        <dbReference type="EC" id="5.1.3.2"/>
    </reaction>
</comment>
<organism evidence="12 13">
    <name type="scientific">Pseudomonas knackmussii</name>
    <dbReference type="NCBI Taxonomy" id="65741"/>
    <lineage>
        <taxon>Bacteria</taxon>
        <taxon>Pseudomonadati</taxon>
        <taxon>Pseudomonadota</taxon>
        <taxon>Gammaproteobacteria</taxon>
        <taxon>Pseudomonadales</taxon>
        <taxon>Pseudomonadaceae</taxon>
        <taxon>Pseudomonas</taxon>
    </lineage>
</organism>
<evidence type="ECO:0000313" key="13">
    <source>
        <dbReference type="Proteomes" id="UP000831189"/>
    </source>
</evidence>
<comment type="cofactor">
    <cofactor evidence="2 10">
        <name>NAD(+)</name>
        <dbReference type="ChEBI" id="CHEBI:57540"/>
    </cofactor>
</comment>
<evidence type="ECO:0000256" key="3">
    <source>
        <dbReference type="ARBA" id="ARBA00004947"/>
    </source>
</evidence>
<evidence type="ECO:0000256" key="4">
    <source>
        <dbReference type="ARBA" id="ARBA00007637"/>
    </source>
</evidence>
<dbReference type="PANTHER" id="PTHR43725">
    <property type="entry name" value="UDP-GLUCOSE 4-EPIMERASE"/>
    <property type="match status" value="1"/>
</dbReference>
<dbReference type="Gene3D" id="3.40.50.720">
    <property type="entry name" value="NAD(P)-binding Rossmann-like Domain"/>
    <property type="match status" value="1"/>
</dbReference>
<dbReference type="GO" id="GO:0003978">
    <property type="term" value="F:UDP-glucose 4-epimerase activity"/>
    <property type="evidence" value="ECO:0007669"/>
    <property type="project" value="UniProtKB-EC"/>
</dbReference>
<evidence type="ECO:0000256" key="8">
    <source>
        <dbReference type="ARBA" id="ARBA00023144"/>
    </source>
</evidence>
<dbReference type="Pfam" id="PF01370">
    <property type="entry name" value="Epimerase"/>
    <property type="match status" value="1"/>
</dbReference>
<feature type="domain" description="NAD-dependent epimerase/dehydratase" evidence="11">
    <location>
        <begin position="2"/>
        <end position="261"/>
    </location>
</feature>
<evidence type="ECO:0000256" key="7">
    <source>
        <dbReference type="ARBA" id="ARBA00023027"/>
    </source>
</evidence>
<dbReference type="InterPro" id="IPR001509">
    <property type="entry name" value="Epimerase_deHydtase"/>
</dbReference>
<dbReference type="NCBIfam" id="NF007956">
    <property type="entry name" value="PRK10675.1"/>
    <property type="match status" value="1"/>
</dbReference>
<reference evidence="12 13" key="1">
    <citation type="submission" date="2022-04" db="EMBL/GenBank/DDBJ databases">
        <title>Pseudomonas knackmussii B09-2.</title>
        <authorList>
            <person name="Deng Y."/>
        </authorList>
    </citation>
    <scope>NUCLEOTIDE SEQUENCE [LARGE SCALE GENOMIC DNA]</scope>
    <source>
        <strain evidence="12 13">B09-2</strain>
    </source>
</reference>
<evidence type="ECO:0000313" key="12">
    <source>
        <dbReference type="EMBL" id="UPQ81324.1"/>
    </source>
</evidence>
<comment type="similarity">
    <text evidence="4 10">Belongs to the NAD(P)-dependent epimerase/dehydratase family.</text>
</comment>
<comment type="subunit">
    <text evidence="10">Homodimer.</text>
</comment>
<evidence type="ECO:0000256" key="9">
    <source>
        <dbReference type="ARBA" id="ARBA00023235"/>
    </source>
</evidence>
<name>A0ABY4KKI2_9PSED</name>
<dbReference type="Proteomes" id="UP000831189">
    <property type="component" value="Chromosome"/>
</dbReference>
<evidence type="ECO:0000256" key="5">
    <source>
        <dbReference type="ARBA" id="ARBA00013189"/>
    </source>
</evidence>
<accession>A0ABY4KKI2</accession>
<keyword evidence="10" id="KW-0119">Carbohydrate metabolism</keyword>
<keyword evidence="13" id="KW-1185">Reference proteome</keyword>
<evidence type="ECO:0000256" key="2">
    <source>
        <dbReference type="ARBA" id="ARBA00001911"/>
    </source>
</evidence>
<keyword evidence="7 10" id="KW-0520">NAD</keyword>
<dbReference type="EC" id="5.1.3.2" evidence="5 10"/>
<keyword evidence="9 10" id="KW-0413">Isomerase</keyword>
<dbReference type="CDD" id="cd05247">
    <property type="entry name" value="UDP_G4E_1_SDR_e"/>
    <property type="match status" value="1"/>
</dbReference>
<dbReference type="EMBL" id="CP096208">
    <property type="protein sequence ID" value="UPQ81324.1"/>
    <property type="molecule type" value="Genomic_DNA"/>
</dbReference>
<dbReference type="Gene3D" id="3.90.25.10">
    <property type="entry name" value="UDP-galactose 4-epimerase, domain 1"/>
    <property type="match status" value="1"/>
</dbReference>
<evidence type="ECO:0000256" key="10">
    <source>
        <dbReference type="RuleBase" id="RU366046"/>
    </source>
</evidence>
<dbReference type="SUPFAM" id="SSF51735">
    <property type="entry name" value="NAD(P)-binding Rossmann-fold domains"/>
    <property type="match status" value="1"/>
</dbReference>
<dbReference type="NCBIfam" id="TIGR01179">
    <property type="entry name" value="galE"/>
    <property type="match status" value="1"/>
</dbReference>
<dbReference type="InterPro" id="IPR005886">
    <property type="entry name" value="UDP_G4E"/>
</dbReference>
<sequence>MILVTGGAGYIGSHILVELASAGFDFVVLDNLCNSSSESMRRVQDIIGKPICFVRGDIRNSSLLKQVFADYPISAVVHLAGLKAVGESVLQPLRYYDNNVYGSQVLLQAMSEAGIFNLVFSSSATVYGDPVEMPILEDCMVGRPNNPYGRSKLMVEDILRDLAVADARWRVAILRYFNPVGAHESGSIGEDPNGLPNNLLPFISQVAVGKLSLLTVFGDDYPTHDGTGVRDYIHVVDLAQGHVKALCFLKSHPGVHTWNLGTGQGYSVLDIVKAFETISGVPVPYQISGRRPGDIAICYSDPTKAEKELGWEAKRKLNQMVDDAWRWQRLNPFGYLKKQPSEEFKEVNFHNCSCFSV</sequence>
<comment type="pathway">
    <text evidence="3 10">Carbohydrate metabolism; galactose metabolism.</text>
</comment>
<gene>
    <name evidence="12" type="primary">galE</name>
    <name evidence="12" type="ORF">M0M42_12890</name>
</gene>